<gene>
    <name evidence="1" type="ORF">SCLCIDRAFT_30072</name>
</gene>
<accession>A0A0C3DIB6</accession>
<evidence type="ECO:0000313" key="2">
    <source>
        <dbReference type="Proteomes" id="UP000053989"/>
    </source>
</evidence>
<dbReference type="EMBL" id="KN822127">
    <property type="protein sequence ID" value="KIM55811.1"/>
    <property type="molecule type" value="Genomic_DNA"/>
</dbReference>
<dbReference type="HOGENOM" id="CLU_2575246_0_0_1"/>
<dbReference type="Proteomes" id="UP000053989">
    <property type="component" value="Unassembled WGS sequence"/>
</dbReference>
<organism evidence="1 2">
    <name type="scientific">Scleroderma citrinum Foug A</name>
    <dbReference type="NCBI Taxonomy" id="1036808"/>
    <lineage>
        <taxon>Eukaryota</taxon>
        <taxon>Fungi</taxon>
        <taxon>Dikarya</taxon>
        <taxon>Basidiomycota</taxon>
        <taxon>Agaricomycotina</taxon>
        <taxon>Agaricomycetes</taxon>
        <taxon>Agaricomycetidae</taxon>
        <taxon>Boletales</taxon>
        <taxon>Sclerodermatineae</taxon>
        <taxon>Sclerodermataceae</taxon>
        <taxon>Scleroderma</taxon>
    </lineage>
</organism>
<dbReference type="AlphaFoldDB" id="A0A0C3DIB6"/>
<evidence type="ECO:0000313" key="1">
    <source>
        <dbReference type="EMBL" id="KIM55811.1"/>
    </source>
</evidence>
<proteinExistence type="predicted"/>
<keyword evidence="2" id="KW-1185">Reference proteome</keyword>
<reference evidence="1 2" key="1">
    <citation type="submission" date="2014-04" db="EMBL/GenBank/DDBJ databases">
        <authorList>
            <consortium name="DOE Joint Genome Institute"/>
            <person name="Kuo A."/>
            <person name="Kohler A."/>
            <person name="Nagy L.G."/>
            <person name="Floudas D."/>
            <person name="Copeland A."/>
            <person name="Barry K.W."/>
            <person name="Cichocki N."/>
            <person name="Veneault-Fourrey C."/>
            <person name="LaButti K."/>
            <person name="Lindquist E.A."/>
            <person name="Lipzen A."/>
            <person name="Lundell T."/>
            <person name="Morin E."/>
            <person name="Murat C."/>
            <person name="Sun H."/>
            <person name="Tunlid A."/>
            <person name="Henrissat B."/>
            <person name="Grigoriev I.V."/>
            <person name="Hibbett D.S."/>
            <person name="Martin F."/>
            <person name="Nordberg H.P."/>
            <person name="Cantor M.N."/>
            <person name="Hua S.X."/>
        </authorList>
    </citation>
    <scope>NUCLEOTIDE SEQUENCE [LARGE SCALE GENOMIC DNA]</scope>
    <source>
        <strain evidence="1 2">Foug A</strain>
    </source>
</reference>
<reference evidence="2" key="2">
    <citation type="submission" date="2015-01" db="EMBL/GenBank/DDBJ databases">
        <title>Evolutionary Origins and Diversification of the Mycorrhizal Mutualists.</title>
        <authorList>
            <consortium name="DOE Joint Genome Institute"/>
            <consortium name="Mycorrhizal Genomics Consortium"/>
            <person name="Kohler A."/>
            <person name="Kuo A."/>
            <person name="Nagy L.G."/>
            <person name="Floudas D."/>
            <person name="Copeland A."/>
            <person name="Barry K.W."/>
            <person name="Cichocki N."/>
            <person name="Veneault-Fourrey C."/>
            <person name="LaButti K."/>
            <person name="Lindquist E.A."/>
            <person name="Lipzen A."/>
            <person name="Lundell T."/>
            <person name="Morin E."/>
            <person name="Murat C."/>
            <person name="Riley R."/>
            <person name="Ohm R."/>
            <person name="Sun H."/>
            <person name="Tunlid A."/>
            <person name="Henrissat B."/>
            <person name="Grigoriev I.V."/>
            <person name="Hibbett D.S."/>
            <person name="Martin F."/>
        </authorList>
    </citation>
    <scope>NUCLEOTIDE SEQUENCE [LARGE SCALE GENOMIC DNA]</scope>
    <source>
        <strain evidence="2">Foug A</strain>
    </source>
</reference>
<name>A0A0C3DIB6_9AGAM</name>
<sequence>MVLNIAPRLPWLPALKDREIAFKGGCAAWASSRFNLDADASTAGCMDPMETFQVVSAWLCGVAMSQPLQVQSRSNRVTVTV</sequence>
<protein>
    <submittedName>
        <fullName evidence="1">Uncharacterized protein</fullName>
    </submittedName>
</protein>
<dbReference type="InParanoid" id="A0A0C3DIB6"/>